<keyword evidence="2" id="KW-1185">Reference proteome</keyword>
<evidence type="ECO:0000313" key="2">
    <source>
        <dbReference type="Proteomes" id="UP000828251"/>
    </source>
</evidence>
<name>A0A9D3UWF4_9ROSI</name>
<comment type="caution">
    <text evidence="1">The sequence shown here is derived from an EMBL/GenBank/DDBJ whole genome shotgun (WGS) entry which is preliminary data.</text>
</comment>
<organism evidence="1 2">
    <name type="scientific">Gossypium stocksii</name>
    <dbReference type="NCBI Taxonomy" id="47602"/>
    <lineage>
        <taxon>Eukaryota</taxon>
        <taxon>Viridiplantae</taxon>
        <taxon>Streptophyta</taxon>
        <taxon>Embryophyta</taxon>
        <taxon>Tracheophyta</taxon>
        <taxon>Spermatophyta</taxon>
        <taxon>Magnoliopsida</taxon>
        <taxon>eudicotyledons</taxon>
        <taxon>Gunneridae</taxon>
        <taxon>Pentapetalae</taxon>
        <taxon>rosids</taxon>
        <taxon>malvids</taxon>
        <taxon>Malvales</taxon>
        <taxon>Malvaceae</taxon>
        <taxon>Malvoideae</taxon>
        <taxon>Gossypium</taxon>
    </lineage>
</organism>
<proteinExistence type="predicted"/>
<dbReference type="EMBL" id="JAIQCV010000009">
    <property type="protein sequence ID" value="KAH1063522.1"/>
    <property type="molecule type" value="Genomic_DNA"/>
</dbReference>
<sequence>MLQSYLPLPSPFVNLHIFTHSTETAIKRNKGKNKKGKKEISKIFHINRNEEKQKEKSTVESKNVKFESRIESKKKIFLESQVKDFQAACRSKQLSEIMKSNK</sequence>
<accession>A0A9D3UWF4</accession>
<reference evidence="1 2" key="1">
    <citation type="journal article" date="2021" name="Plant Biotechnol. J.">
        <title>Multi-omics assisted identification of the key and species-specific regulatory components of drought-tolerant mechanisms in Gossypium stocksii.</title>
        <authorList>
            <person name="Yu D."/>
            <person name="Ke L."/>
            <person name="Zhang D."/>
            <person name="Wu Y."/>
            <person name="Sun Y."/>
            <person name="Mei J."/>
            <person name="Sun J."/>
            <person name="Sun Y."/>
        </authorList>
    </citation>
    <scope>NUCLEOTIDE SEQUENCE [LARGE SCALE GENOMIC DNA]</scope>
    <source>
        <strain evidence="2">cv. E1</strain>
        <tissue evidence="1">Leaf</tissue>
    </source>
</reference>
<dbReference type="Proteomes" id="UP000828251">
    <property type="component" value="Unassembled WGS sequence"/>
</dbReference>
<gene>
    <name evidence="1" type="ORF">J1N35_028509</name>
</gene>
<protein>
    <submittedName>
        <fullName evidence="1">Uncharacterized protein</fullName>
    </submittedName>
</protein>
<evidence type="ECO:0000313" key="1">
    <source>
        <dbReference type="EMBL" id="KAH1063522.1"/>
    </source>
</evidence>
<dbReference type="AlphaFoldDB" id="A0A9D3UWF4"/>